<dbReference type="PROSITE" id="PS00217">
    <property type="entry name" value="SUGAR_TRANSPORT_2"/>
    <property type="match status" value="1"/>
</dbReference>
<dbReference type="PANTHER" id="PTHR48021">
    <property type="match status" value="1"/>
</dbReference>
<dbReference type="RefSeq" id="XP_030761669.1">
    <property type="nucleotide sequence ID" value="XM_030905809.1"/>
</dbReference>
<evidence type="ECO:0000256" key="8">
    <source>
        <dbReference type="RuleBase" id="RU003346"/>
    </source>
</evidence>
<dbReference type="InterPro" id="IPR005828">
    <property type="entry name" value="MFS_sugar_transport-like"/>
</dbReference>
<evidence type="ECO:0000256" key="5">
    <source>
        <dbReference type="ARBA" id="ARBA00023136"/>
    </source>
</evidence>
<keyword evidence="4 9" id="KW-1133">Transmembrane helix</keyword>
<feature type="transmembrane region" description="Helical" evidence="9">
    <location>
        <begin position="247"/>
        <end position="270"/>
    </location>
</feature>
<dbReference type="InterPro" id="IPR005829">
    <property type="entry name" value="Sugar_transporter_CS"/>
</dbReference>
<feature type="transmembrane region" description="Helical" evidence="9">
    <location>
        <begin position="50"/>
        <end position="72"/>
    </location>
</feature>
<dbReference type="FunFam" id="1.20.1250.20:FF:000055">
    <property type="entry name" value="Facilitated trehalose transporter Tret1-2 homolog"/>
    <property type="match status" value="1"/>
</dbReference>
<dbReference type="Proteomes" id="UP000504635">
    <property type="component" value="Unplaced"/>
</dbReference>
<dbReference type="InterPro" id="IPR036259">
    <property type="entry name" value="MFS_trans_sf"/>
</dbReference>
<evidence type="ECO:0000256" key="4">
    <source>
        <dbReference type="ARBA" id="ARBA00022989"/>
    </source>
</evidence>
<keyword evidence="5 9" id="KW-0472">Membrane</keyword>
<feature type="transmembrane region" description="Helical" evidence="9">
    <location>
        <begin position="416"/>
        <end position="435"/>
    </location>
</feature>
<feature type="transmembrane region" description="Helical" evidence="9">
    <location>
        <begin position="163"/>
        <end position="186"/>
    </location>
</feature>
<proteinExistence type="inferred from homology"/>
<keyword evidence="6" id="KW-0325">Glycoprotein</keyword>
<keyword evidence="11" id="KW-1185">Reference proteome</keyword>
<evidence type="ECO:0000256" key="6">
    <source>
        <dbReference type="ARBA" id="ARBA00023180"/>
    </source>
</evidence>
<reference evidence="12" key="1">
    <citation type="submission" date="2025-08" db="UniProtKB">
        <authorList>
            <consortium name="RefSeq"/>
        </authorList>
    </citation>
    <scope>IDENTIFICATION</scope>
    <source>
        <tissue evidence="12">Gonads</tissue>
    </source>
</reference>
<accession>A0A6J2YEU5</accession>
<feature type="transmembrane region" description="Helical" evidence="9">
    <location>
        <begin position="137"/>
        <end position="157"/>
    </location>
</feature>
<dbReference type="Pfam" id="PF00083">
    <property type="entry name" value="Sugar_tr"/>
    <property type="match status" value="1"/>
</dbReference>
<dbReference type="GO" id="GO:0005886">
    <property type="term" value="C:plasma membrane"/>
    <property type="evidence" value="ECO:0007669"/>
    <property type="project" value="UniProtKB-SubCell"/>
</dbReference>
<dbReference type="InterPro" id="IPR003663">
    <property type="entry name" value="Sugar/inositol_transpt"/>
</dbReference>
<evidence type="ECO:0000256" key="2">
    <source>
        <dbReference type="ARBA" id="ARBA00022475"/>
    </source>
</evidence>
<protein>
    <submittedName>
        <fullName evidence="12">Facilitated trehalose transporter Tret1-like isoform X2</fullName>
    </submittedName>
</protein>
<keyword evidence="2" id="KW-1003">Cell membrane</keyword>
<dbReference type="AlphaFoldDB" id="A0A6J2YEU5"/>
<evidence type="ECO:0000256" key="1">
    <source>
        <dbReference type="ARBA" id="ARBA00004651"/>
    </source>
</evidence>
<gene>
    <name evidence="12" type="primary">LOC115886578</name>
</gene>
<dbReference type="Gene3D" id="1.20.1250.20">
    <property type="entry name" value="MFS general substrate transporter like domains"/>
    <property type="match status" value="1"/>
</dbReference>
<feature type="transmembrane region" description="Helical" evidence="9">
    <location>
        <begin position="79"/>
        <end position="99"/>
    </location>
</feature>
<feature type="transmembrane region" description="Helical" evidence="9">
    <location>
        <begin position="282"/>
        <end position="301"/>
    </location>
</feature>
<keyword evidence="3 9" id="KW-0812">Transmembrane</keyword>
<dbReference type="OrthoDB" id="4142200at2759"/>
<keyword evidence="8" id="KW-0813">Transport</keyword>
<feature type="transmembrane region" description="Helical" evidence="9">
    <location>
        <begin position="346"/>
        <end position="371"/>
    </location>
</feature>
<dbReference type="GeneID" id="115886578"/>
<dbReference type="SUPFAM" id="SSF103473">
    <property type="entry name" value="MFS general substrate transporter"/>
    <property type="match status" value="1"/>
</dbReference>
<dbReference type="GO" id="GO:0022857">
    <property type="term" value="F:transmembrane transporter activity"/>
    <property type="evidence" value="ECO:0007669"/>
    <property type="project" value="InterPro"/>
</dbReference>
<evidence type="ECO:0000313" key="11">
    <source>
        <dbReference type="Proteomes" id="UP000504635"/>
    </source>
</evidence>
<evidence type="ECO:0000256" key="3">
    <source>
        <dbReference type="ARBA" id="ARBA00022692"/>
    </source>
</evidence>
<organism evidence="11 12">
    <name type="scientific">Sitophilus oryzae</name>
    <name type="common">Rice weevil</name>
    <name type="synonym">Curculio oryzae</name>
    <dbReference type="NCBI Taxonomy" id="7048"/>
    <lineage>
        <taxon>Eukaryota</taxon>
        <taxon>Metazoa</taxon>
        <taxon>Ecdysozoa</taxon>
        <taxon>Arthropoda</taxon>
        <taxon>Hexapoda</taxon>
        <taxon>Insecta</taxon>
        <taxon>Pterygota</taxon>
        <taxon>Neoptera</taxon>
        <taxon>Endopterygota</taxon>
        <taxon>Coleoptera</taxon>
        <taxon>Polyphaga</taxon>
        <taxon>Cucujiformia</taxon>
        <taxon>Curculionidae</taxon>
        <taxon>Dryophthorinae</taxon>
        <taxon>Sitophilus</taxon>
    </lineage>
</organism>
<evidence type="ECO:0000259" key="10">
    <source>
        <dbReference type="PROSITE" id="PS50850"/>
    </source>
</evidence>
<evidence type="ECO:0000313" key="12">
    <source>
        <dbReference type="RefSeq" id="XP_030761669.1"/>
    </source>
</evidence>
<sequence>MFEYSVLSILVATVLGFIAGCNLTWTSPEFGYLNSTDTGPFNGTLTDAQTSWISGVMSLGAALGPFIFGYLAEKIGRKWTILTVSMPFVISSVLCAFSRVVEEFYVARFITGISIGGTFTILPMYVGEMSLDEHRGVLGSVMNVFLCFGLLFTYVVGALVSKVLIFNLILASLTIAFFVLFLFMGVETPHYYVMKNKHDLAKGALLRIRKQSDQETEKELDHIRTIIEGEEQGNLLDIFRNKGSVKAFIIGSGLVFFQQASGINAVLFFAQNIFQDAGSTLKANYCSMIIGAVQFGTSFITPLVSNLFGRKTLLILSGVGMCLSESVLGIYDILKDSDADKVSSLSFLPIISLVLYIITYNVGYGPLPWAIVAEIFPSSIRSAAGSLVTFICWITSFFITKWFKELSQDLGQGQCFLGFAVFSLVAAAFVQFFVIETKGKTLKEIQDDLNN</sequence>
<feature type="transmembrane region" description="Helical" evidence="9">
    <location>
        <begin position="313"/>
        <end position="334"/>
    </location>
</feature>
<dbReference type="NCBIfam" id="TIGR00879">
    <property type="entry name" value="SP"/>
    <property type="match status" value="1"/>
</dbReference>
<dbReference type="PRINTS" id="PR00171">
    <property type="entry name" value="SUGRTRNSPORT"/>
</dbReference>
<evidence type="ECO:0000256" key="7">
    <source>
        <dbReference type="ARBA" id="ARBA00024348"/>
    </source>
</evidence>
<dbReference type="InterPro" id="IPR020846">
    <property type="entry name" value="MFS_dom"/>
</dbReference>
<name>A0A6J2YEU5_SITOR</name>
<feature type="transmembrane region" description="Helical" evidence="9">
    <location>
        <begin position="105"/>
        <end position="125"/>
    </location>
</feature>
<evidence type="ECO:0000256" key="9">
    <source>
        <dbReference type="SAM" id="Phobius"/>
    </source>
</evidence>
<dbReference type="InterPro" id="IPR050549">
    <property type="entry name" value="MFS_Trehalose_Transporter"/>
</dbReference>
<feature type="transmembrane region" description="Helical" evidence="9">
    <location>
        <begin position="383"/>
        <end position="404"/>
    </location>
</feature>
<dbReference type="PANTHER" id="PTHR48021:SF47">
    <property type="entry name" value="GH17672P"/>
    <property type="match status" value="1"/>
</dbReference>
<comment type="similarity">
    <text evidence="7">Belongs to the major facilitator superfamily. Sugar transporter (TC 2.A.1.1) family. Trehalose transporter subfamily.</text>
</comment>
<dbReference type="PROSITE" id="PS50850">
    <property type="entry name" value="MFS"/>
    <property type="match status" value="1"/>
</dbReference>
<feature type="domain" description="Major facilitator superfamily (MFS) profile" evidence="10">
    <location>
        <begin position="8"/>
        <end position="438"/>
    </location>
</feature>
<comment type="subcellular location">
    <subcellularLocation>
        <location evidence="1">Cell membrane</location>
        <topology evidence="1">Multi-pass membrane protein</topology>
    </subcellularLocation>
</comment>